<evidence type="ECO:0000313" key="2">
    <source>
        <dbReference type="Proteomes" id="UP001500920"/>
    </source>
</evidence>
<keyword evidence="2" id="KW-1185">Reference proteome</keyword>
<comment type="caution">
    <text evidence="1">The sequence shown here is derived from an EMBL/GenBank/DDBJ whole genome shotgun (WGS) entry which is preliminary data.</text>
</comment>
<evidence type="ECO:0008006" key="3">
    <source>
        <dbReference type="Google" id="ProtNLM"/>
    </source>
</evidence>
<evidence type="ECO:0000313" key="1">
    <source>
        <dbReference type="EMBL" id="GAA3722836.1"/>
    </source>
</evidence>
<accession>A0ABP7ER86</accession>
<name>A0ABP7ER86_9STAP</name>
<proteinExistence type="predicted"/>
<dbReference type="Proteomes" id="UP001500920">
    <property type="component" value="Unassembled WGS sequence"/>
</dbReference>
<sequence length="73" mass="8617">MNKQVYPANQLRVFINTINDLSAELLLQEAIDDYNRKLYLEKIEASLVEKDEEKFMIYTSKLKEMDNEDAAEE</sequence>
<dbReference type="Gene3D" id="4.10.810.10">
    <property type="entry name" value="Virus Scaffolding Protein, Chain A"/>
    <property type="match status" value="1"/>
</dbReference>
<reference evidence="2" key="1">
    <citation type="journal article" date="2019" name="Int. J. Syst. Evol. Microbiol.">
        <title>The Global Catalogue of Microorganisms (GCM) 10K type strain sequencing project: providing services to taxonomists for standard genome sequencing and annotation.</title>
        <authorList>
            <consortium name="The Broad Institute Genomics Platform"/>
            <consortium name="The Broad Institute Genome Sequencing Center for Infectious Disease"/>
            <person name="Wu L."/>
            <person name="Ma J."/>
        </authorList>
    </citation>
    <scope>NUCLEOTIDE SEQUENCE [LARGE SCALE GENOMIC DNA]</scope>
    <source>
        <strain evidence="2">JCM 16981</strain>
    </source>
</reference>
<organism evidence="1 2">
    <name type="scientific">Salinicoccus jeotgali</name>
    <dbReference type="NCBI Taxonomy" id="381634"/>
    <lineage>
        <taxon>Bacteria</taxon>
        <taxon>Bacillati</taxon>
        <taxon>Bacillota</taxon>
        <taxon>Bacilli</taxon>
        <taxon>Bacillales</taxon>
        <taxon>Staphylococcaceae</taxon>
        <taxon>Salinicoccus</taxon>
    </lineage>
</organism>
<dbReference type="EMBL" id="BAABCK010000021">
    <property type="protein sequence ID" value="GAA3722836.1"/>
    <property type="molecule type" value="Genomic_DNA"/>
</dbReference>
<gene>
    <name evidence="1" type="ORF">GCM10022378_11100</name>
</gene>
<dbReference type="InterPro" id="IPR027393">
    <property type="entry name" value="Virus_scaffolding_prot_C"/>
</dbReference>
<protein>
    <recommendedName>
        <fullName evidence="3">IDEAL domain-containing protein</fullName>
    </recommendedName>
</protein>
<dbReference type="RefSeq" id="WP_344702243.1">
    <property type="nucleotide sequence ID" value="NZ_BAABCK010000021.1"/>
</dbReference>